<dbReference type="Gene3D" id="3.40.50.970">
    <property type="match status" value="2"/>
</dbReference>
<dbReference type="InterPro" id="IPR033248">
    <property type="entry name" value="Transketolase_C"/>
</dbReference>
<dbReference type="Gene3D" id="3.40.50.920">
    <property type="match status" value="1"/>
</dbReference>
<dbReference type="Pfam" id="PF02779">
    <property type="entry name" value="Transket_pyr"/>
    <property type="match status" value="1"/>
</dbReference>
<dbReference type="EMBL" id="SJTG01000002">
    <property type="protein sequence ID" value="TCI10541.1"/>
    <property type="molecule type" value="Genomic_DNA"/>
</dbReference>
<organism evidence="7 8">
    <name type="scientific">Dyella soli</name>
    <dbReference type="NCBI Taxonomy" id="522319"/>
    <lineage>
        <taxon>Bacteria</taxon>
        <taxon>Pseudomonadati</taxon>
        <taxon>Pseudomonadota</taxon>
        <taxon>Gammaproteobacteria</taxon>
        <taxon>Lysobacterales</taxon>
        <taxon>Rhodanobacteraceae</taxon>
        <taxon>Dyella</taxon>
    </lineage>
</organism>
<dbReference type="InterPro" id="IPR009014">
    <property type="entry name" value="Transketo_C/PFOR_II"/>
</dbReference>
<feature type="domain" description="Transketolase-like pyrimidine-binding" evidence="6">
    <location>
        <begin position="420"/>
        <end position="601"/>
    </location>
</feature>
<evidence type="ECO:0000313" key="7">
    <source>
        <dbReference type="EMBL" id="TCI10541.1"/>
    </source>
</evidence>
<dbReference type="GO" id="GO:0003863">
    <property type="term" value="F:branched-chain 2-oxo acid dehydrogenase activity"/>
    <property type="evidence" value="ECO:0007669"/>
    <property type="project" value="UniProtKB-EC"/>
</dbReference>
<dbReference type="Pfam" id="PF00676">
    <property type="entry name" value="E1_dh"/>
    <property type="match status" value="1"/>
</dbReference>
<sequence>MTAIPYSLTARHKGFNRAEIVDQNFIEFVRLWQGEVHAPHGNHSPVLPGSTLDAQGFRELLESQLISRHLDLMARVLRVQNKVFYTIGSSGHEGNAMVARLTRHTDPAFLHYRSGGFMAERFRKLPGMDPVMDSALSFAASMEDPASGGRHKVWGSKPLWVLPQTSTIASHLPKALGTAIAIEQARRIGHKLPIPDDSITVCSFGDASSNHATAQTAFNAAAWTAYQKLPAPVLYVCEDNGIGISVKTPNGWVANNFRHRADLDYFFADGLDLASGYAQVQEAVEHCRHTRRPTFLHLRTTRVMGHAGTDFEIEWRSVEELFAVEASDPLLRSAEIALSSGLYSRESLLALYEATRKRCFEAAEDADRRPRLTTLPEVMKPLAPYTPAAVKAEAGRADYQDRRIAAFGGEEKLPEKQPPRHLAIQIGQALHDVMAKYPESLLFGEDVAQKGGVYTVTKGLHKAFKNSRVFNTLLDETIILGLAQGYANMGMLPIPEIQYLAYFHNACDQIRGEAASLQFFSNDQYRNPMVMRVASLGYQKGFGGHFHNDNSIAALRDIPGLVVGCASRGDDAANMLRTMTALAKVDGRVCAFLEPIALYMTKDLYEAGDGQWQFEYPAPGESMTLGDGRVYNEDANDLVVFTFGNGVPMALRAARSIGQELGWKTRVVDLRWLAPLNDAFIAAQAKSARRIIVLDEGRRSAGVGEGVITAIVEAGHGSTPLQRVVGADTYTPLAGAALLVLPGEADVVAAARKLA</sequence>
<evidence type="ECO:0000256" key="4">
    <source>
        <dbReference type="ARBA" id="ARBA00023002"/>
    </source>
</evidence>
<dbReference type="SMART" id="SM00861">
    <property type="entry name" value="Transket_pyr"/>
    <property type="match status" value="1"/>
</dbReference>
<proteinExistence type="predicted"/>
<dbReference type="Proteomes" id="UP000291822">
    <property type="component" value="Unassembled WGS sequence"/>
</dbReference>
<name>A0A4V2NLU7_9GAMM</name>
<dbReference type="InterPro" id="IPR001017">
    <property type="entry name" value="DH_E1"/>
</dbReference>
<keyword evidence="5" id="KW-0786">Thiamine pyrophosphate</keyword>
<evidence type="ECO:0000256" key="1">
    <source>
        <dbReference type="ARBA" id="ARBA00001964"/>
    </source>
</evidence>
<dbReference type="SUPFAM" id="SSF52518">
    <property type="entry name" value="Thiamin diphosphate-binding fold (THDP-binding)"/>
    <property type="match status" value="2"/>
</dbReference>
<comment type="cofactor">
    <cofactor evidence="1">
        <name>thiamine diphosphate</name>
        <dbReference type="ChEBI" id="CHEBI:58937"/>
    </cofactor>
</comment>
<evidence type="ECO:0000256" key="2">
    <source>
        <dbReference type="ARBA" id="ARBA00003906"/>
    </source>
</evidence>
<dbReference type="GO" id="GO:0007584">
    <property type="term" value="P:response to nutrient"/>
    <property type="evidence" value="ECO:0007669"/>
    <property type="project" value="TreeGrafter"/>
</dbReference>
<keyword evidence="4" id="KW-0560">Oxidoreductase</keyword>
<dbReference type="InterPro" id="IPR029061">
    <property type="entry name" value="THDP-binding"/>
</dbReference>
<evidence type="ECO:0000256" key="5">
    <source>
        <dbReference type="ARBA" id="ARBA00023052"/>
    </source>
</evidence>
<evidence type="ECO:0000259" key="6">
    <source>
        <dbReference type="SMART" id="SM00861"/>
    </source>
</evidence>
<reference evidence="7 8" key="1">
    <citation type="submission" date="2019-02" db="EMBL/GenBank/DDBJ databases">
        <title>Dyella amyloliquefaciens sp. nov., isolated from forest soil.</title>
        <authorList>
            <person name="Gao Z.-H."/>
            <person name="Qiu L.-H."/>
        </authorList>
    </citation>
    <scope>NUCLEOTIDE SEQUENCE [LARGE SCALE GENOMIC DNA]</scope>
    <source>
        <strain evidence="7 8">KACC 12747</strain>
    </source>
</reference>
<dbReference type="GO" id="GO:0009083">
    <property type="term" value="P:branched-chain amino acid catabolic process"/>
    <property type="evidence" value="ECO:0007669"/>
    <property type="project" value="TreeGrafter"/>
</dbReference>
<dbReference type="PANTHER" id="PTHR42980">
    <property type="entry name" value="2-OXOISOVALERATE DEHYDROGENASE SUBUNIT BETA-RELATED"/>
    <property type="match status" value="1"/>
</dbReference>
<dbReference type="InterPro" id="IPR005475">
    <property type="entry name" value="Transketolase-like_Pyr-bd"/>
</dbReference>
<dbReference type="RefSeq" id="WP_131408659.1">
    <property type="nucleotide sequence ID" value="NZ_SJTG01000002.1"/>
</dbReference>
<dbReference type="AlphaFoldDB" id="A0A4V2NLU7"/>
<dbReference type="Pfam" id="PF02780">
    <property type="entry name" value="Transketolase_C"/>
    <property type="match status" value="1"/>
</dbReference>
<protein>
    <recommendedName>
        <fullName evidence="3">3-methyl-2-oxobutanoate dehydrogenase (2-methylpropanoyl-transferring)</fullName>
        <ecNumber evidence="3">1.2.4.4</ecNumber>
    </recommendedName>
</protein>
<dbReference type="EC" id="1.2.4.4" evidence="3"/>
<keyword evidence="8" id="KW-1185">Reference proteome</keyword>
<dbReference type="SUPFAM" id="SSF52922">
    <property type="entry name" value="TK C-terminal domain-like"/>
    <property type="match status" value="1"/>
</dbReference>
<evidence type="ECO:0000256" key="3">
    <source>
        <dbReference type="ARBA" id="ARBA00012277"/>
    </source>
</evidence>
<accession>A0A4V2NLU7</accession>
<gene>
    <name evidence="7" type="ORF">EZM97_16880</name>
</gene>
<evidence type="ECO:0000313" key="8">
    <source>
        <dbReference type="Proteomes" id="UP000291822"/>
    </source>
</evidence>
<comment type="caution">
    <text evidence="7">The sequence shown here is derived from an EMBL/GenBank/DDBJ whole genome shotgun (WGS) entry which is preliminary data.</text>
</comment>
<dbReference type="PANTHER" id="PTHR42980:SF1">
    <property type="entry name" value="2-OXOISOVALERATE DEHYDROGENASE SUBUNIT BETA, MITOCHONDRIAL"/>
    <property type="match status" value="1"/>
</dbReference>
<comment type="function">
    <text evidence="2">E1 component of the 2-oxoglutarate dehydrogenase (OGDH) complex which catalyzes the decarboxylation of 2-oxoglutarate, the first step in the conversion of 2-oxoglutarate to succinyl-CoA and CO(2).</text>
</comment>